<dbReference type="KEGG" id="mah:MEALZ_3207"/>
<evidence type="ECO:0000313" key="2">
    <source>
        <dbReference type="Proteomes" id="UP000008315"/>
    </source>
</evidence>
<name>G4T3R6_META2</name>
<dbReference type="EMBL" id="FO082060">
    <property type="protein sequence ID" value="CCE24872.1"/>
    <property type="molecule type" value="Genomic_DNA"/>
</dbReference>
<keyword evidence="2" id="KW-1185">Reference proteome</keyword>
<evidence type="ECO:0000313" key="1">
    <source>
        <dbReference type="EMBL" id="CCE24872.1"/>
    </source>
</evidence>
<protein>
    <submittedName>
        <fullName evidence="1">Uncharacterized protein</fullName>
    </submittedName>
</protein>
<dbReference type="Proteomes" id="UP000008315">
    <property type="component" value="Chromosome"/>
</dbReference>
<dbReference type="HOGENOM" id="CLU_3218472_0_0_6"/>
<dbReference type="AlphaFoldDB" id="G4T3R6"/>
<dbReference type="STRING" id="1091494.MEALZ_3207"/>
<organism evidence="1 2">
    <name type="scientific">Methylotuvimicrobium alcaliphilum (strain DSM 19304 / NCIMB 14124 / VKM B-2133 / 20Z)</name>
    <name type="common">Methylomicrobium alcaliphilum</name>
    <dbReference type="NCBI Taxonomy" id="1091494"/>
    <lineage>
        <taxon>Bacteria</taxon>
        <taxon>Pseudomonadati</taxon>
        <taxon>Pseudomonadota</taxon>
        <taxon>Gammaproteobacteria</taxon>
        <taxon>Methylococcales</taxon>
        <taxon>Methylococcaceae</taxon>
        <taxon>Methylotuvimicrobium</taxon>
    </lineage>
</organism>
<gene>
    <name evidence="1" type="ordered locus">MEALZ_3207</name>
</gene>
<sequence length="49" mass="5620">MTGFAMAMFALIVDTFELKANMKPKDTTLNNFPLFNIALMVVRRVRLLD</sequence>
<accession>G4T3R6</accession>
<proteinExistence type="predicted"/>
<reference evidence="2" key="1">
    <citation type="journal article" date="2012" name="J. Bacteriol.">
        <title>Genome sequence of the haloalkaliphilic methanotrophic bacterium Methylomicrobium alcaliphilum 20Z.</title>
        <authorList>
            <person name="Vuilleumier S."/>
            <person name="Khmelenina V.N."/>
            <person name="Bringel F."/>
            <person name="Reshetnikov A.S."/>
            <person name="Lajus A."/>
            <person name="Mangenot S."/>
            <person name="Rouy Z."/>
            <person name="Op den Camp H.J."/>
            <person name="Jetten M.S."/>
            <person name="Dispirito A.A."/>
            <person name="Dunfield P."/>
            <person name="Klotz M.G."/>
            <person name="Semrau J.D."/>
            <person name="Stein L.Y."/>
            <person name="Barbe V."/>
            <person name="Medigue C."/>
            <person name="Trotsenko Y.A."/>
            <person name="Kalyuzhnaya M.G."/>
        </authorList>
    </citation>
    <scope>NUCLEOTIDE SEQUENCE [LARGE SCALE GENOMIC DNA]</scope>
    <source>
        <strain evidence="2">DSM 19304 / NCIMB 14124 / VKM B-2133 / 20Z</strain>
    </source>
</reference>